<evidence type="ECO:0000256" key="1">
    <source>
        <dbReference type="ARBA" id="ARBA00022679"/>
    </source>
</evidence>
<dbReference type="GO" id="GO:0005829">
    <property type="term" value="C:cytosol"/>
    <property type="evidence" value="ECO:0007669"/>
    <property type="project" value="TreeGrafter"/>
</dbReference>
<dbReference type="EMBL" id="HG316456">
    <property type="protein sequence ID" value="CDF88968.1"/>
    <property type="molecule type" value="Genomic_DNA"/>
</dbReference>
<organism evidence="3 4">
    <name type="scientific">Zygosaccharomyces bailii (strain CLIB 213 / ATCC 58445 / CBS 680 / BCRC 21525 / NBRC 1098 / NCYC 1416 / NRRL Y-2227)</name>
    <dbReference type="NCBI Taxonomy" id="1333698"/>
    <lineage>
        <taxon>Eukaryota</taxon>
        <taxon>Fungi</taxon>
        <taxon>Dikarya</taxon>
        <taxon>Ascomycota</taxon>
        <taxon>Saccharomycotina</taxon>
        <taxon>Saccharomycetes</taxon>
        <taxon>Saccharomycetales</taxon>
        <taxon>Saccharomycetaceae</taxon>
        <taxon>Zygosaccharomyces</taxon>
    </lineage>
</organism>
<dbReference type="GO" id="GO:0008757">
    <property type="term" value="F:S-adenosylmethionine-dependent methyltransferase activity"/>
    <property type="evidence" value="ECO:0007669"/>
    <property type="project" value="UniProtKB-ARBA"/>
</dbReference>
<dbReference type="Pfam" id="PF10294">
    <property type="entry name" value="Methyltransf_16"/>
    <property type="match status" value="1"/>
</dbReference>
<keyword evidence="4" id="KW-1185">Reference proteome</keyword>
<keyword evidence="1" id="KW-0808">Transferase</keyword>
<evidence type="ECO:0000313" key="3">
    <source>
        <dbReference type="EMBL" id="CDF88968.1"/>
    </source>
</evidence>
<dbReference type="AlphaFoldDB" id="A0A8J2T5Y1"/>
<dbReference type="Gene3D" id="3.40.50.150">
    <property type="entry name" value="Vaccinia Virus protein VP39"/>
    <property type="match status" value="1"/>
</dbReference>
<reference evidence="4" key="1">
    <citation type="journal article" date="2013" name="Genome Announc.">
        <title>Genome sequence of the food spoilage yeast Zygosaccharomyces bailii CLIB 213(T).</title>
        <authorList>
            <person name="Galeote V."/>
            <person name="Bigey F."/>
            <person name="Devillers H."/>
            <person name="Neuveglise C."/>
            <person name="Dequin S."/>
        </authorList>
    </citation>
    <scope>NUCLEOTIDE SEQUENCE [LARGE SCALE GENOMIC DNA]</scope>
    <source>
        <strain evidence="4">CLIB 213 / ATCC 58445 / CBS 680 / CCRC 21525 / NBRC 1098 / NCYC 1416 / NRRL Y-2227</strain>
    </source>
</reference>
<accession>A0A8J2T5Y1</accession>
<name>A0A8J2T5Y1_ZYGB2</name>
<feature type="region of interest" description="Disordered" evidence="2">
    <location>
        <begin position="1"/>
        <end position="21"/>
    </location>
</feature>
<dbReference type="CDD" id="cd02440">
    <property type="entry name" value="AdoMet_MTases"/>
    <property type="match status" value="1"/>
</dbReference>
<gene>
    <name evidence="3" type="ORF">BN860_06106g</name>
</gene>
<evidence type="ECO:0000313" key="4">
    <source>
        <dbReference type="Proteomes" id="UP000019375"/>
    </source>
</evidence>
<dbReference type="SUPFAM" id="SSF53335">
    <property type="entry name" value="S-adenosyl-L-methionine-dependent methyltransferases"/>
    <property type="match status" value="1"/>
</dbReference>
<proteinExistence type="predicted"/>
<dbReference type="InterPro" id="IPR019410">
    <property type="entry name" value="Methyltransf_16"/>
</dbReference>
<dbReference type="Proteomes" id="UP000019375">
    <property type="component" value="Unassembled WGS sequence"/>
</dbReference>
<protein>
    <submittedName>
        <fullName evidence="3">ZYBA0S03-06106g1_1</fullName>
    </submittedName>
</protein>
<sequence length="403" mass="46512">MFDPLDLYTPSEDSPVYRKEDDEVTDKMLLDNGRSNQDSQVLDDEDLPVDILDLPSIHYASAEVILCALLLLKPGVQVNFQDLTTNELSVTEMCRKKGISRDKMNSAVSYYQVWGNIKLDTAEKICTKIPLLVSRREMLLNYYTSVLKHYDRSQNSSKDRIIKEVSMRISESCGRTAQPAMKRQFKFENLERCIEIYEPSLTADNLGWKTWGSSFILSQKLINYVAQMKRLQNLRVLELGSGTGLAGMAWLAKWMEVHDKLDMEMFLTDLEEIVPNLQKNVEINGLAPNSIVSTLDWTSPDTFLEQYSEKKFDSILVSDPIYSPNHPKLVVDVIARFLSPQGTCHLEIPLRNKYAQERNYLWEFLDNHGLKVMEQVEDEGVDDWGQVTYMYQKIVWRCYGKNN</sequence>
<dbReference type="PANTHER" id="PTHR14614">
    <property type="entry name" value="HEPATOCELLULAR CARCINOMA-ASSOCIATED ANTIGEN"/>
    <property type="match status" value="1"/>
</dbReference>
<evidence type="ECO:0000256" key="2">
    <source>
        <dbReference type="SAM" id="MobiDB-lite"/>
    </source>
</evidence>
<dbReference type="InterPro" id="IPR029063">
    <property type="entry name" value="SAM-dependent_MTases_sf"/>
</dbReference>
<dbReference type="OrthoDB" id="433955at2759"/>
<dbReference type="PANTHER" id="PTHR14614:SF156">
    <property type="entry name" value="PROTEIN-LYSINE N-METHYLTRANSFERASE EFM2"/>
    <property type="match status" value="1"/>
</dbReference>